<dbReference type="RefSeq" id="WP_191197746.1">
    <property type="nucleotide sequence ID" value="NZ_BAAAPA010000002.1"/>
</dbReference>
<feature type="transmembrane region" description="Helical" evidence="1">
    <location>
        <begin position="262"/>
        <end position="282"/>
    </location>
</feature>
<feature type="domain" description="DUF4397" evidence="3">
    <location>
        <begin position="35"/>
        <end position="144"/>
    </location>
</feature>
<keyword evidence="5" id="KW-1185">Reference proteome</keyword>
<dbReference type="Pfam" id="PF14344">
    <property type="entry name" value="DUF4397"/>
    <property type="match status" value="1"/>
</dbReference>
<dbReference type="Proteomes" id="UP000649289">
    <property type="component" value="Unassembled WGS sequence"/>
</dbReference>
<keyword evidence="2" id="KW-0732">Signal</keyword>
<keyword evidence="1" id="KW-1133">Transmembrane helix</keyword>
<name>A0ABR8MD22_9ACTN</name>
<feature type="signal peptide" evidence="2">
    <location>
        <begin position="1"/>
        <end position="23"/>
    </location>
</feature>
<feature type="chain" id="PRO_5046069124" evidence="2">
    <location>
        <begin position="24"/>
        <end position="296"/>
    </location>
</feature>
<protein>
    <submittedName>
        <fullName evidence="4">DUF4397 domain-containing protein</fullName>
    </submittedName>
</protein>
<evidence type="ECO:0000256" key="1">
    <source>
        <dbReference type="SAM" id="Phobius"/>
    </source>
</evidence>
<proteinExistence type="predicted"/>
<dbReference type="EMBL" id="JACXYY010000001">
    <property type="protein sequence ID" value="MBD3913420.1"/>
    <property type="molecule type" value="Genomic_DNA"/>
</dbReference>
<reference evidence="4 5" key="1">
    <citation type="submission" date="2020-09" db="EMBL/GenBank/DDBJ databases">
        <title>novel species in genus Nocardioides.</title>
        <authorList>
            <person name="Zhang G."/>
        </authorList>
    </citation>
    <scope>NUCLEOTIDE SEQUENCE [LARGE SCALE GENOMIC DNA]</scope>
    <source>
        <strain evidence="4 5">19197</strain>
    </source>
</reference>
<sequence>MRRRAPIVLAAMLALFVLGPAQSGTASEGPSAPPAQVTVVQAVPGAAVDVSIDGRSVASGAAVGAVLGPFEVAPGSHDVSFTGDGMTVDSSLEVTAGESSDVVLHLPAQVGGDPVVNSYAAPTGPIGPGKARVMLAHTATVAPADVEVDGQTVFTNIANGEFADADVPGGTIKVALLPSGTKDDPILGPLDVSLDSGTLSMIYAYGNPRDGSMNVIAHTSELAADGSVQPSRIDTGSAGLANSPVSTFGHAAPRDAGPLGSVPPLGMLGVSAVVGVVTVLGARRRSRRTPSRPRLG</sequence>
<comment type="caution">
    <text evidence="4">The sequence shown here is derived from an EMBL/GenBank/DDBJ whole genome shotgun (WGS) entry which is preliminary data.</text>
</comment>
<dbReference type="InterPro" id="IPR025510">
    <property type="entry name" value="DUF4397"/>
</dbReference>
<organism evidence="4 5">
    <name type="scientific">Nocardioides hwasunensis</name>
    <dbReference type="NCBI Taxonomy" id="397258"/>
    <lineage>
        <taxon>Bacteria</taxon>
        <taxon>Bacillati</taxon>
        <taxon>Actinomycetota</taxon>
        <taxon>Actinomycetes</taxon>
        <taxon>Propionibacteriales</taxon>
        <taxon>Nocardioidaceae</taxon>
        <taxon>Nocardioides</taxon>
    </lineage>
</organism>
<evidence type="ECO:0000313" key="4">
    <source>
        <dbReference type="EMBL" id="MBD3913420.1"/>
    </source>
</evidence>
<keyword evidence="1" id="KW-0472">Membrane</keyword>
<evidence type="ECO:0000259" key="3">
    <source>
        <dbReference type="Pfam" id="PF14344"/>
    </source>
</evidence>
<keyword evidence="1" id="KW-0812">Transmembrane</keyword>
<evidence type="ECO:0000256" key="2">
    <source>
        <dbReference type="SAM" id="SignalP"/>
    </source>
</evidence>
<accession>A0ABR8MD22</accession>
<evidence type="ECO:0000313" key="5">
    <source>
        <dbReference type="Proteomes" id="UP000649289"/>
    </source>
</evidence>
<gene>
    <name evidence="4" type="ORF">IEZ25_02235</name>
</gene>